<proteinExistence type="predicted"/>
<evidence type="ECO:0000313" key="3">
    <source>
        <dbReference type="Proteomes" id="UP000239757"/>
    </source>
</evidence>
<dbReference type="Proteomes" id="UP000239757">
    <property type="component" value="Unassembled WGS sequence"/>
</dbReference>
<keyword evidence="1" id="KW-0812">Transmembrane</keyword>
<accession>A0A2P5W8A9</accession>
<reference evidence="2 3" key="1">
    <citation type="submission" date="2015-01" db="EMBL/GenBank/DDBJ databases">
        <title>Genome of allotetraploid Gossypium barbadense reveals genomic plasticity and fiber elongation in cotton evolution.</title>
        <authorList>
            <person name="Chen X."/>
            <person name="Liu X."/>
            <person name="Zhao B."/>
            <person name="Zheng H."/>
            <person name="Hu Y."/>
            <person name="Lu G."/>
            <person name="Yang C."/>
            <person name="Chen J."/>
            <person name="Shan C."/>
            <person name="Zhang L."/>
            <person name="Zhou Y."/>
            <person name="Wang L."/>
            <person name="Guo W."/>
            <person name="Bai Y."/>
            <person name="Ruan J."/>
            <person name="Shangguan X."/>
            <person name="Mao Y."/>
            <person name="Jiang J."/>
            <person name="Zhu Y."/>
            <person name="Lei J."/>
            <person name="Kang H."/>
            <person name="Chen S."/>
            <person name="He X."/>
            <person name="Wang R."/>
            <person name="Wang Y."/>
            <person name="Chen J."/>
            <person name="Wang L."/>
            <person name="Yu S."/>
            <person name="Wang B."/>
            <person name="Wei J."/>
            <person name="Song S."/>
            <person name="Lu X."/>
            <person name="Gao Z."/>
            <person name="Gu W."/>
            <person name="Deng X."/>
            <person name="Ma D."/>
            <person name="Wang S."/>
            <person name="Liang W."/>
            <person name="Fang L."/>
            <person name="Cai C."/>
            <person name="Zhu X."/>
            <person name="Zhou B."/>
            <person name="Zhang Y."/>
            <person name="Chen Z."/>
            <person name="Xu S."/>
            <person name="Zhu R."/>
            <person name="Wang S."/>
            <person name="Zhang T."/>
            <person name="Zhao G."/>
        </authorList>
    </citation>
    <scope>NUCLEOTIDE SEQUENCE [LARGE SCALE GENOMIC DNA]</scope>
    <source>
        <strain evidence="3">cv. Xinhai21</strain>
        <tissue evidence="2">Leaf</tissue>
    </source>
</reference>
<protein>
    <submittedName>
        <fullName evidence="2">Uncharacterized protein</fullName>
    </submittedName>
</protein>
<feature type="transmembrane region" description="Helical" evidence="1">
    <location>
        <begin position="18"/>
        <end position="39"/>
    </location>
</feature>
<dbReference type="EMBL" id="KZ668645">
    <property type="protein sequence ID" value="PPR87297.1"/>
    <property type="molecule type" value="Genomic_DNA"/>
</dbReference>
<dbReference type="AlphaFoldDB" id="A0A2P5W8A9"/>
<gene>
    <name evidence="2" type="ORF">GOBAR_AA33393</name>
</gene>
<keyword evidence="1" id="KW-0472">Membrane</keyword>
<sequence>MVEDAYADSQLNGRLAHVFLYMLATLFIHSFLGLCMCVYRTIGYSEDRVLVYQQNNNISRFGCFASEFFQTPVSHLSSFVSNHVLERMFSGFLAAWSSSSEMEIAVTYVSLLGSRITSESNWFTLHSMINVLHLENPFFDKTKLAYVEAGMIG</sequence>
<name>A0A2P5W8A9_GOSBA</name>
<evidence type="ECO:0000256" key="1">
    <source>
        <dbReference type="SAM" id="Phobius"/>
    </source>
</evidence>
<evidence type="ECO:0000313" key="2">
    <source>
        <dbReference type="EMBL" id="PPR87297.1"/>
    </source>
</evidence>
<organism evidence="2 3">
    <name type="scientific">Gossypium barbadense</name>
    <name type="common">Sea Island cotton</name>
    <name type="synonym">Hibiscus barbadensis</name>
    <dbReference type="NCBI Taxonomy" id="3634"/>
    <lineage>
        <taxon>Eukaryota</taxon>
        <taxon>Viridiplantae</taxon>
        <taxon>Streptophyta</taxon>
        <taxon>Embryophyta</taxon>
        <taxon>Tracheophyta</taxon>
        <taxon>Spermatophyta</taxon>
        <taxon>Magnoliopsida</taxon>
        <taxon>eudicotyledons</taxon>
        <taxon>Gunneridae</taxon>
        <taxon>Pentapetalae</taxon>
        <taxon>rosids</taxon>
        <taxon>malvids</taxon>
        <taxon>Malvales</taxon>
        <taxon>Malvaceae</taxon>
        <taxon>Malvoideae</taxon>
        <taxon>Gossypium</taxon>
    </lineage>
</organism>
<keyword evidence="1" id="KW-1133">Transmembrane helix</keyword>